<reference evidence="1 2" key="1">
    <citation type="submission" date="2014-04" db="EMBL/GenBank/DDBJ databases">
        <authorList>
            <consortium name="DOE Joint Genome Institute"/>
            <person name="Kuo A."/>
            <person name="Tarkka M."/>
            <person name="Buscot F."/>
            <person name="Kohler A."/>
            <person name="Nagy L.G."/>
            <person name="Floudas D."/>
            <person name="Copeland A."/>
            <person name="Barry K.W."/>
            <person name="Cichocki N."/>
            <person name="Veneault-Fourrey C."/>
            <person name="LaButti K."/>
            <person name="Lindquist E.A."/>
            <person name="Lipzen A."/>
            <person name="Lundell T."/>
            <person name="Morin E."/>
            <person name="Murat C."/>
            <person name="Sun H."/>
            <person name="Tunlid A."/>
            <person name="Henrissat B."/>
            <person name="Grigoriev I.V."/>
            <person name="Hibbett D.S."/>
            <person name="Martin F."/>
            <person name="Nordberg H.P."/>
            <person name="Cantor M.N."/>
            <person name="Hua S.X."/>
        </authorList>
    </citation>
    <scope>NUCLEOTIDE SEQUENCE [LARGE SCALE GENOMIC DNA]</scope>
    <source>
        <strain evidence="1 2">F 1598</strain>
    </source>
</reference>
<dbReference type="EMBL" id="KN833007">
    <property type="protein sequence ID" value="KIM79836.1"/>
    <property type="molecule type" value="Genomic_DNA"/>
</dbReference>
<sequence>MGQYWRVVNLEKRQTPSRGHWGKLGECLFDGSPDTLVPLLKQPFDVVPHAKNSDSALPLETSWAGDRIICLGDYHEDLPAGMLSISEQEELDKADEGEGMTLYEFASQHYQYVNGISAFNRPQPSGGHWILRNLSKYEYVREEAIKVAGGKGMSDNRSSKEIGLGQVVLSRICWSTDDSCAMSYYDKDIHRGVWAGDRFDITTINQIGVKDGEKQWTDVSDEVAKEMTEIWVGEYGNEWLEHKNKIQNA</sequence>
<gene>
    <name evidence="1" type="ORF">PILCRDRAFT_10015</name>
</gene>
<dbReference type="Proteomes" id="UP000054166">
    <property type="component" value="Unassembled WGS sequence"/>
</dbReference>
<accession>A0A0C3FK06</accession>
<evidence type="ECO:0000313" key="2">
    <source>
        <dbReference type="Proteomes" id="UP000054166"/>
    </source>
</evidence>
<reference evidence="2" key="2">
    <citation type="submission" date="2015-01" db="EMBL/GenBank/DDBJ databases">
        <title>Evolutionary Origins and Diversification of the Mycorrhizal Mutualists.</title>
        <authorList>
            <consortium name="DOE Joint Genome Institute"/>
            <consortium name="Mycorrhizal Genomics Consortium"/>
            <person name="Kohler A."/>
            <person name="Kuo A."/>
            <person name="Nagy L.G."/>
            <person name="Floudas D."/>
            <person name="Copeland A."/>
            <person name="Barry K.W."/>
            <person name="Cichocki N."/>
            <person name="Veneault-Fourrey C."/>
            <person name="LaButti K."/>
            <person name="Lindquist E.A."/>
            <person name="Lipzen A."/>
            <person name="Lundell T."/>
            <person name="Morin E."/>
            <person name="Murat C."/>
            <person name="Riley R."/>
            <person name="Ohm R."/>
            <person name="Sun H."/>
            <person name="Tunlid A."/>
            <person name="Henrissat B."/>
            <person name="Grigoriev I.V."/>
            <person name="Hibbett D.S."/>
            <person name="Martin F."/>
        </authorList>
    </citation>
    <scope>NUCLEOTIDE SEQUENCE [LARGE SCALE GENOMIC DNA]</scope>
    <source>
        <strain evidence="2">F 1598</strain>
    </source>
</reference>
<dbReference type="AlphaFoldDB" id="A0A0C3FK06"/>
<dbReference type="HOGENOM" id="CLU_044126_2_2_1"/>
<protein>
    <submittedName>
        <fullName evidence="1">Uncharacterized protein</fullName>
    </submittedName>
</protein>
<dbReference type="OrthoDB" id="2588098at2759"/>
<dbReference type="InParanoid" id="A0A0C3FK06"/>
<keyword evidence="2" id="KW-1185">Reference proteome</keyword>
<organism evidence="1 2">
    <name type="scientific">Piloderma croceum (strain F 1598)</name>
    <dbReference type="NCBI Taxonomy" id="765440"/>
    <lineage>
        <taxon>Eukaryota</taxon>
        <taxon>Fungi</taxon>
        <taxon>Dikarya</taxon>
        <taxon>Basidiomycota</taxon>
        <taxon>Agaricomycotina</taxon>
        <taxon>Agaricomycetes</taxon>
        <taxon>Agaricomycetidae</taxon>
        <taxon>Atheliales</taxon>
        <taxon>Atheliaceae</taxon>
        <taxon>Piloderma</taxon>
    </lineage>
</organism>
<proteinExistence type="predicted"/>
<dbReference type="STRING" id="765440.A0A0C3FK06"/>
<name>A0A0C3FK06_PILCF</name>
<evidence type="ECO:0000313" key="1">
    <source>
        <dbReference type="EMBL" id="KIM79836.1"/>
    </source>
</evidence>